<feature type="signal peptide" evidence="2">
    <location>
        <begin position="1"/>
        <end position="22"/>
    </location>
</feature>
<dbReference type="Pfam" id="PF14412">
    <property type="entry name" value="AHH"/>
    <property type="match status" value="1"/>
</dbReference>
<evidence type="ECO:0000313" key="5">
    <source>
        <dbReference type="Proteomes" id="UP000451233"/>
    </source>
</evidence>
<evidence type="ECO:0000256" key="2">
    <source>
        <dbReference type="SAM" id="SignalP"/>
    </source>
</evidence>
<organism evidence="4 5">
    <name type="scientific">Hufsiella ginkgonis</name>
    <dbReference type="NCBI Taxonomy" id="2695274"/>
    <lineage>
        <taxon>Bacteria</taxon>
        <taxon>Pseudomonadati</taxon>
        <taxon>Bacteroidota</taxon>
        <taxon>Sphingobacteriia</taxon>
        <taxon>Sphingobacteriales</taxon>
        <taxon>Sphingobacteriaceae</taxon>
        <taxon>Hufsiella</taxon>
    </lineage>
</organism>
<evidence type="ECO:0000313" key="4">
    <source>
        <dbReference type="EMBL" id="MXV13920.1"/>
    </source>
</evidence>
<dbReference type="InterPro" id="IPR032871">
    <property type="entry name" value="AHH_dom_containing"/>
</dbReference>
<dbReference type="PANTHER" id="PTHR32305">
    <property type="match status" value="1"/>
</dbReference>
<evidence type="ECO:0000256" key="1">
    <source>
        <dbReference type="SAM" id="MobiDB-lite"/>
    </source>
</evidence>
<gene>
    <name evidence="4" type="ORF">GS398_01290</name>
</gene>
<evidence type="ECO:0000259" key="3">
    <source>
        <dbReference type="Pfam" id="PF20041"/>
    </source>
</evidence>
<comment type="caution">
    <text evidence="4">The sequence shown here is derived from an EMBL/GenBank/DDBJ whole genome shotgun (WGS) entry which is preliminary data.</text>
</comment>
<dbReference type="InterPro" id="IPR045619">
    <property type="entry name" value="DUF6443"/>
</dbReference>
<feature type="domain" description="DUF6443" evidence="3">
    <location>
        <begin position="89"/>
        <end position="231"/>
    </location>
</feature>
<dbReference type="Pfam" id="PF20041">
    <property type="entry name" value="DUF6443"/>
    <property type="match status" value="1"/>
</dbReference>
<dbReference type="InterPro" id="IPR022385">
    <property type="entry name" value="Rhs_assc_core"/>
</dbReference>
<keyword evidence="5" id="KW-1185">Reference proteome</keyword>
<dbReference type="PANTHER" id="PTHR32305:SF15">
    <property type="entry name" value="PROTEIN RHSA-RELATED"/>
    <property type="match status" value="1"/>
</dbReference>
<dbReference type="EMBL" id="WVHS01000001">
    <property type="protein sequence ID" value="MXV13920.1"/>
    <property type="molecule type" value="Genomic_DNA"/>
</dbReference>
<dbReference type="InterPro" id="IPR050708">
    <property type="entry name" value="T6SS_VgrG/RHS"/>
</dbReference>
<dbReference type="RefSeq" id="WP_160904935.1">
    <property type="nucleotide sequence ID" value="NZ_WVHS01000001.1"/>
</dbReference>
<keyword evidence="2" id="KW-0732">Signal</keyword>
<accession>A0A7K1XSN4</accession>
<dbReference type="Proteomes" id="UP000451233">
    <property type="component" value="Unassembled WGS sequence"/>
</dbReference>
<dbReference type="NCBIfam" id="TIGR03696">
    <property type="entry name" value="Rhs_assc_core"/>
    <property type="match status" value="1"/>
</dbReference>
<reference evidence="4 5" key="1">
    <citation type="submission" date="2019-11" db="EMBL/GenBank/DDBJ databases">
        <title>Pedobacter sp. HMF7056 Genome sequencing and assembly.</title>
        <authorList>
            <person name="Kang H."/>
            <person name="Kim H."/>
            <person name="Joh K."/>
        </authorList>
    </citation>
    <scope>NUCLEOTIDE SEQUENCE [LARGE SCALE GENOMIC DNA]</scope>
    <source>
        <strain evidence="4 5">HMF7056</strain>
    </source>
</reference>
<dbReference type="AlphaFoldDB" id="A0A7K1XSN4"/>
<feature type="chain" id="PRO_5029777400" evidence="2">
    <location>
        <begin position="23"/>
        <end position="1177"/>
    </location>
</feature>
<protein>
    <submittedName>
        <fullName evidence="4">RHS repeat-associated core domain-containing protein</fullName>
    </submittedName>
</protein>
<proteinExistence type="predicted"/>
<name>A0A7K1XSN4_9SPHI</name>
<dbReference type="Gene3D" id="2.180.10.10">
    <property type="entry name" value="RHS repeat-associated core"/>
    <property type="match status" value="1"/>
</dbReference>
<feature type="region of interest" description="Disordered" evidence="1">
    <location>
        <begin position="1157"/>
        <end position="1177"/>
    </location>
</feature>
<sequence>MKKTFFLTGFFSLLLAATGSFARQHVSTDTYAGQTQIRSSESIRLLPGFSTGGSEVRIKIVPTFAACTQLNATPSATQNYVVSYVVKVPGITSQSQLASLSGCELSQTIQYLDGLGRPLQTVQTKASPAGKDIIQPVAYDSYGRELAKYQPYTTSSGTAGSYRPSALSGTGGYTGSEQYTFFQQTGQEYTTTTTPFAESQPEASPLGRPMLQGAPGTDWQIGAGHLQRVEYGANNTDNSHASTGYPVRLWRADTVPTSGQLYKRRLVLETANSGYYPAGELRLVITKDENWASGDGKKGTVEEYTDKEGHIVLKRIFNYLPATSAIEVLSTYYVYDDLGNLSFVLPPKANGDGGSISQTLLDNLCYQYRYDTRARLIEKRIPGKGWDLINYNLLDEPLFSQDSVQRTTTVTGFTPGQYHTFIKYDALGRTIMTGIERERTYNRSQIQDLLNGATAFWEERVSSGGYHGYSNNTIPTLTANLDPYVINYYDDYTAPGMPYASVASRYSANTKGLLTATKTAVIGTYGTFLWTVFYYDDEGRVIKTYKQHYKGANQHVNNYDEIAVTYDFTGVILSTERKHFVNSSGSAALALATDNYTDFDHAGRKLAAFQSTGGGSDVVLSRMLYNELGQLVTKKLHSENAGSTFLQEVGYSYNERGWLRTSSAPLFAMQLKYNDGTTAQYNGNIANQLWGTPGSLGNTFTYGYDRVNRLTSGVSAGTVMSEDLSYDKNGNIASLVRYDGATKIDDLSYAYQDSGNSNRLGTLTDGSSSGTGARVGAYSYAYDVNGNATIDAHTGRTITYNFLNLVQTVNSTGGLTYTYDGSGTKLRKVSNGTATDYISGIQYTGGTLDFVQTEEGRALNSSNTYSYYYDLEDHLGNVRVSFYKNPTTGLAESTQADNYFPFGMRKVAAGGSNKYLYNGKELQEELGQYDYKRRFYDPVIGRFTSVDPIAEHFPWMTSYQYASNNPSSKIDLDGLEGLFPFMEPALMFGNSSWVPRMAPMAEASRIPGGLRNLAKAGGEVAGKAVGELIKTAERAVKTEEHHLMPKEFKGNEVIDAAREGGFKFEGAENKISLEKFSRATGEGQHGNHPSYNETIGQKLADFVKNNPEYSTTDALKFVRGLTQEMRQMIENNPAVKVNELFKVKSIAPSDNTKVIQPKILPAKKEEEEERPYNPYYN</sequence>
<feature type="region of interest" description="Disordered" evidence="1">
    <location>
        <begin position="192"/>
        <end position="216"/>
    </location>
</feature>